<dbReference type="Pfam" id="PF07690">
    <property type="entry name" value="MFS_1"/>
    <property type="match status" value="1"/>
</dbReference>
<dbReference type="CDD" id="cd17370">
    <property type="entry name" value="MFS_MJ1317_like"/>
    <property type="match status" value="1"/>
</dbReference>
<dbReference type="GeneID" id="42798149"/>
<keyword evidence="1" id="KW-0812">Transmembrane</keyword>
<feature type="transmembrane region" description="Helical" evidence="1">
    <location>
        <begin position="70"/>
        <end position="89"/>
    </location>
</feature>
<dbReference type="EMBL" id="CP045483">
    <property type="protein sequence ID" value="QGR19168.1"/>
    <property type="molecule type" value="Genomic_DNA"/>
</dbReference>
<feature type="transmembrane region" description="Helical" evidence="1">
    <location>
        <begin position="228"/>
        <end position="248"/>
    </location>
</feature>
<feature type="transmembrane region" description="Helical" evidence="1">
    <location>
        <begin position="132"/>
        <end position="153"/>
    </location>
</feature>
<feature type="domain" description="Major facilitator superfamily (MFS) profile" evidence="2">
    <location>
        <begin position="164"/>
        <end position="371"/>
    </location>
</feature>
<evidence type="ECO:0000313" key="4">
    <source>
        <dbReference type="Proteomes" id="UP000423396"/>
    </source>
</evidence>
<dbReference type="PANTHER" id="PTHR23518:SF2">
    <property type="entry name" value="MAJOR FACILITATOR SUPERFAMILY TRANSPORTER"/>
    <property type="match status" value="1"/>
</dbReference>
<feature type="transmembrane region" description="Helical" evidence="1">
    <location>
        <begin position="348"/>
        <end position="366"/>
    </location>
</feature>
<feature type="transmembrane region" description="Helical" evidence="1">
    <location>
        <begin position="12"/>
        <end position="37"/>
    </location>
</feature>
<accession>A0A650CN23</accession>
<keyword evidence="1" id="KW-1133">Transmembrane helix</keyword>
<feature type="transmembrane region" description="Helical" evidence="1">
    <location>
        <begin position="159"/>
        <end position="185"/>
    </location>
</feature>
<dbReference type="InterPro" id="IPR036259">
    <property type="entry name" value="MFS_trans_sf"/>
</dbReference>
<dbReference type="Gene3D" id="1.20.1250.20">
    <property type="entry name" value="MFS general substrate transporter like domains"/>
    <property type="match status" value="1"/>
</dbReference>
<feature type="transmembrane region" description="Helical" evidence="1">
    <location>
        <begin position="43"/>
        <end position="63"/>
    </location>
</feature>
<dbReference type="AlphaFoldDB" id="A0A650CN23"/>
<dbReference type="Proteomes" id="UP000423396">
    <property type="component" value="Chromosome"/>
</dbReference>
<name>A0A650CN23_9CREN</name>
<gene>
    <name evidence="3" type="ORF">D1868_03710</name>
</gene>
<dbReference type="PANTHER" id="PTHR23518">
    <property type="entry name" value="C-METHYLTRANSFERASE"/>
    <property type="match status" value="1"/>
</dbReference>
<dbReference type="OrthoDB" id="57531at2157"/>
<dbReference type="SUPFAM" id="SSF103473">
    <property type="entry name" value="MFS general substrate transporter"/>
    <property type="match status" value="1"/>
</dbReference>
<keyword evidence="1" id="KW-0472">Membrane</keyword>
<organism evidence="3 4">
    <name type="scientific">Stygiolobus azoricus</name>
    <dbReference type="NCBI Taxonomy" id="41675"/>
    <lineage>
        <taxon>Archaea</taxon>
        <taxon>Thermoproteota</taxon>
        <taxon>Thermoprotei</taxon>
        <taxon>Sulfolobales</taxon>
        <taxon>Sulfolobaceae</taxon>
        <taxon>Stygiolobus</taxon>
    </lineage>
</organism>
<keyword evidence="4" id="KW-1185">Reference proteome</keyword>
<dbReference type="PROSITE" id="PS50850">
    <property type="entry name" value="MFS"/>
    <property type="match status" value="1"/>
</dbReference>
<dbReference type="InterPro" id="IPR011701">
    <property type="entry name" value="MFS"/>
</dbReference>
<sequence length="371" mass="40318">MTLKNKGEVLKISFSAFFADLGYQAAVGALPILLVVYFKAPVVIYGIVEALNYGGGSLISLLGGYMADKIGSKVIAVIGNALIIIVSFTGLSQNYVEAAILFVAGWWSRNFRTPARRAMLAEVTYEEERKEAYGILHSLDIAGAMLAVTYLTLSLYFNIWIGYVLLFTAVPLTISTLLLLIAKAGRKSTARKPKKTALFLVISTMFFGFSQYSFGFPILTAYDFSHKTYLATVTYGVFLGFSSLFGYIFGKIRLESYKGLAFLGYLLASIATLGFALLSSGGLIFIYLLSAIMGIAVASTETFEPTIMSKLSPEGLGSGMGALSFGRSIGLLIGNSLMGFLYQISYVYAYLFASIMSFIAFLIVIYKVREG</sequence>
<dbReference type="RefSeq" id="WP_156005674.1">
    <property type="nucleotide sequence ID" value="NZ_CP045483.1"/>
</dbReference>
<evidence type="ECO:0000259" key="2">
    <source>
        <dbReference type="PROSITE" id="PS50850"/>
    </source>
</evidence>
<evidence type="ECO:0000256" key="1">
    <source>
        <dbReference type="SAM" id="Phobius"/>
    </source>
</evidence>
<dbReference type="InterPro" id="IPR020846">
    <property type="entry name" value="MFS_dom"/>
</dbReference>
<dbReference type="GO" id="GO:0022857">
    <property type="term" value="F:transmembrane transporter activity"/>
    <property type="evidence" value="ECO:0007669"/>
    <property type="project" value="InterPro"/>
</dbReference>
<dbReference type="KEGG" id="sazo:D1868_03710"/>
<feature type="transmembrane region" description="Helical" evidence="1">
    <location>
        <begin position="197"/>
        <end position="222"/>
    </location>
</feature>
<proteinExistence type="predicted"/>
<feature type="transmembrane region" description="Helical" evidence="1">
    <location>
        <begin position="260"/>
        <end position="278"/>
    </location>
</feature>
<evidence type="ECO:0000313" key="3">
    <source>
        <dbReference type="EMBL" id="QGR19168.1"/>
    </source>
</evidence>
<reference evidence="3 4" key="1">
    <citation type="submission" date="2019-10" db="EMBL/GenBank/DDBJ databases">
        <title>Genome Sequences from Six Type Strain Members of the Archaeal Family Sulfolobaceae: Acidianus ambivalens, Acidianus infernus, Metallosphaera prunae, Stygiolobus azoricus, Sulfolobus metallicus, and Sulfurisphaera ohwakuensis.</title>
        <authorList>
            <person name="Counts J.A."/>
            <person name="Kelly R.M."/>
        </authorList>
    </citation>
    <scope>NUCLEOTIDE SEQUENCE [LARGE SCALE GENOMIC DNA]</scope>
    <source>
        <strain evidence="3 4">FC6</strain>
    </source>
</reference>
<protein>
    <submittedName>
        <fullName evidence="3">MFS transporter</fullName>
    </submittedName>
</protein>